<sequence>MNRSPRSPEGYPQPAYPWLGLAAAPAAPLLLLVIEWESGLFWAITIPVGIAQPIPLGFVLLAVAAFPLMMPADVRYLAALVSMALMTVLALLLFPLYSGLLLIPVLASLFFVWVTNHPRIMRCTEKPGKAESAQDTAEKQRDE</sequence>
<accession>A0ABY5DFD8</accession>
<dbReference type="Proteomes" id="UP001055940">
    <property type="component" value="Chromosome"/>
</dbReference>
<reference evidence="2" key="1">
    <citation type="submission" date="2022-06" db="EMBL/GenBank/DDBJ databases">
        <authorList>
            <person name="Ping M."/>
        </authorList>
    </citation>
    <scope>NUCLEOTIDE SEQUENCE</scope>
    <source>
        <strain evidence="2">JCM11759T</strain>
    </source>
</reference>
<feature type="transmembrane region" description="Helical" evidence="1">
    <location>
        <begin position="76"/>
        <end position="94"/>
    </location>
</feature>
<keyword evidence="1" id="KW-1133">Transmembrane helix</keyword>
<evidence type="ECO:0000256" key="1">
    <source>
        <dbReference type="SAM" id="Phobius"/>
    </source>
</evidence>
<gene>
    <name evidence="2" type="ORF">NE857_09530</name>
</gene>
<keyword evidence="1" id="KW-0812">Transmembrane</keyword>
<feature type="transmembrane region" description="Helical" evidence="1">
    <location>
        <begin position="15"/>
        <end position="34"/>
    </location>
</feature>
<evidence type="ECO:0000313" key="2">
    <source>
        <dbReference type="EMBL" id="USY21821.1"/>
    </source>
</evidence>
<keyword evidence="3" id="KW-1185">Reference proteome</keyword>
<evidence type="ECO:0000313" key="3">
    <source>
        <dbReference type="Proteomes" id="UP001055940"/>
    </source>
</evidence>
<dbReference type="EMBL" id="CP099837">
    <property type="protein sequence ID" value="USY21821.1"/>
    <property type="molecule type" value="Genomic_DNA"/>
</dbReference>
<protein>
    <submittedName>
        <fullName evidence="2">Uncharacterized protein</fullName>
    </submittedName>
</protein>
<feature type="transmembrane region" description="Helical" evidence="1">
    <location>
        <begin position="40"/>
        <end position="64"/>
    </location>
</feature>
<organism evidence="2 3">
    <name type="scientific">Nocardiopsis exhalans</name>
    <dbReference type="NCBI Taxonomy" id="163604"/>
    <lineage>
        <taxon>Bacteria</taxon>
        <taxon>Bacillati</taxon>
        <taxon>Actinomycetota</taxon>
        <taxon>Actinomycetes</taxon>
        <taxon>Streptosporangiales</taxon>
        <taxon>Nocardiopsidaceae</taxon>
        <taxon>Nocardiopsis</taxon>
    </lineage>
</organism>
<proteinExistence type="predicted"/>
<keyword evidence="1" id="KW-0472">Membrane</keyword>
<name>A0ABY5DFD8_9ACTN</name>
<dbReference type="RefSeq" id="WP_254420660.1">
    <property type="nucleotide sequence ID" value="NZ_BAAAJB010000058.1"/>
</dbReference>